<keyword evidence="2" id="KW-0694">RNA-binding</keyword>
<proteinExistence type="predicted"/>
<name>A0A3B5QPV0_XIPMA</name>
<keyword evidence="6" id="KW-1185">Reference proteome</keyword>
<reference evidence="5" key="3">
    <citation type="submission" date="2025-08" db="UniProtKB">
        <authorList>
            <consortium name="Ensembl"/>
        </authorList>
    </citation>
    <scope>IDENTIFICATION</scope>
    <source>
        <strain evidence="5">JP 163 A</strain>
    </source>
</reference>
<feature type="domain" description="K Homology" evidence="4">
    <location>
        <begin position="353"/>
        <end position="426"/>
    </location>
</feature>
<evidence type="ECO:0000256" key="3">
    <source>
        <dbReference type="SAM" id="MobiDB-lite"/>
    </source>
</evidence>
<dbReference type="Gene3D" id="3.30.1370.10">
    <property type="entry name" value="K Homology domain, type 1"/>
    <property type="match status" value="4"/>
</dbReference>
<organism evidence="5 6">
    <name type="scientific">Xiphophorus maculatus</name>
    <name type="common">Southern platyfish</name>
    <name type="synonym">Platypoecilus maculatus</name>
    <dbReference type="NCBI Taxonomy" id="8083"/>
    <lineage>
        <taxon>Eukaryota</taxon>
        <taxon>Metazoa</taxon>
        <taxon>Chordata</taxon>
        <taxon>Craniata</taxon>
        <taxon>Vertebrata</taxon>
        <taxon>Euteleostomi</taxon>
        <taxon>Actinopterygii</taxon>
        <taxon>Neopterygii</taxon>
        <taxon>Teleostei</taxon>
        <taxon>Neoteleostei</taxon>
        <taxon>Acanthomorphata</taxon>
        <taxon>Ovalentaria</taxon>
        <taxon>Atherinomorphae</taxon>
        <taxon>Cyprinodontiformes</taxon>
        <taxon>Poeciliidae</taxon>
        <taxon>Poeciliinae</taxon>
        <taxon>Xiphophorus</taxon>
    </lineage>
</organism>
<feature type="domain" description="K Homology" evidence="4">
    <location>
        <begin position="253"/>
        <end position="323"/>
    </location>
</feature>
<dbReference type="InterPro" id="IPR036612">
    <property type="entry name" value="KH_dom_type_1_sf"/>
</dbReference>
<protein>
    <submittedName>
        <fullName evidence="5">Far upstream element-binding protein 3-like</fullName>
    </submittedName>
</protein>
<evidence type="ECO:0000313" key="6">
    <source>
        <dbReference type="Proteomes" id="UP000002852"/>
    </source>
</evidence>
<sequence length="599" mass="63815">MAELVQGQASMNQPGLKSDGLVDVLQRARQIVGKMGGEAMSHLNSSSGSVESTLYYPGQKRPGEDGVGNQLPAMGHQRVMTEEYKVPDRMVGFIIGRGGEQITRIQLESGCKIQIASDSGGLMERPCSLTGTPESIEQAKRLLVQIVERCRNGPGFHGDGDGGAAVQEMLIPASKVGLVIGRGGDTIKQLQERAGVKMMMIQDGPLPTGADKPLRISGDPYKVQAAKELVLEVIREKDGEFRSGRSDFGGRLGGTNLDVQVPRFAVGIVIGRNGEMIKKIQNDAGVRVQFKADDGISPERVAMVMGQPERCQHAVHLINELIQTAQERDGFGSALRSSRVRGRSDWTMGSPGPLQEVTYTIPADKCGLVIGKGGETIKSINQQSGAHVELQRNPPPSTDPNTRVFTIRGSAQQMEVARQLIDDKIGVSRRNAPSWGSGPGSGPARSALTLPSRLPAGIGDHEQRRIRLRPLHPGPCCPPQQRPAVCDRCLGEHLPDQLAEPGTAGPRSAEPASEHDDGLQQGLGGLLQETESVVSAEFGARLHCSVSRILQTAALPVEPRPDPGSLEAPSSRAPGVGRSLTATKTGFPSNALPLLSSFL</sequence>
<keyword evidence="1" id="KW-0677">Repeat</keyword>
<dbReference type="GO" id="GO:0003723">
    <property type="term" value="F:RNA binding"/>
    <property type="evidence" value="ECO:0007669"/>
    <property type="project" value="UniProtKB-UniRule"/>
</dbReference>
<reference evidence="6" key="1">
    <citation type="submission" date="2012-01" db="EMBL/GenBank/DDBJ databases">
        <authorList>
            <person name="Walter R."/>
            <person name="Schartl M."/>
            <person name="Warren W."/>
        </authorList>
    </citation>
    <scope>NUCLEOTIDE SEQUENCE [LARGE SCALE GENOMIC DNA]</scope>
    <source>
        <strain evidence="6">JP 163 A</strain>
    </source>
</reference>
<feature type="domain" description="K Homology" evidence="4">
    <location>
        <begin position="163"/>
        <end position="235"/>
    </location>
</feature>
<dbReference type="FunFam" id="3.30.1370.10:FF:000007">
    <property type="entry name" value="far upstream element-binding protein 1 isoform X1"/>
    <property type="match status" value="1"/>
</dbReference>
<dbReference type="SUPFAM" id="SSF54791">
    <property type="entry name" value="Eukaryotic type KH-domain (KH-domain type I)"/>
    <property type="match status" value="4"/>
</dbReference>
<feature type="compositionally biased region" description="Low complexity" evidence="3">
    <location>
        <begin position="432"/>
        <end position="447"/>
    </location>
</feature>
<dbReference type="AlphaFoldDB" id="A0A3B5QPV0"/>
<dbReference type="SMART" id="SM00322">
    <property type="entry name" value="KH"/>
    <property type="match status" value="4"/>
</dbReference>
<dbReference type="PROSITE" id="PS50084">
    <property type="entry name" value="KH_TYPE_1"/>
    <property type="match status" value="4"/>
</dbReference>
<feature type="region of interest" description="Disordered" evidence="3">
    <location>
        <begin position="497"/>
        <end position="522"/>
    </location>
</feature>
<dbReference type="Pfam" id="PF00013">
    <property type="entry name" value="KH_1"/>
    <property type="match status" value="4"/>
</dbReference>
<feature type="region of interest" description="Disordered" evidence="3">
    <location>
        <begin position="555"/>
        <end position="586"/>
    </location>
</feature>
<evidence type="ECO:0000256" key="1">
    <source>
        <dbReference type="ARBA" id="ARBA00022737"/>
    </source>
</evidence>
<dbReference type="InterPro" id="IPR004087">
    <property type="entry name" value="KH_dom"/>
</dbReference>
<evidence type="ECO:0000313" key="5">
    <source>
        <dbReference type="Ensembl" id="ENSXMAP00000033143.1"/>
    </source>
</evidence>
<dbReference type="STRING" id="8083.ENSXMAP00000033143"/>
<dbReference type="FunFam" id="3.30.1370.10:FF:000010">
    <property type="entry name" value="far upstream element-binding protein 1 isoform X1"/>
    <property type="match status" value="1"/>
</dbReference>
<reference evidence="6" key="2">
    <citation type="journal article" date="2013" name="Nat. Genet.">
        <title>The genome of the platyfish, Xiphophorus maculatus, provides insights into evolutionary adaptation and several complex traits.</title>
        <authorList>
            <person name="Schartl M."/>
            <person name="Walter R.B."/>
            <person name="Shen Y."/>
            <person name="Garcia T."/>
            <person name="Catchen J."/>
            <person name="Amores A."/>
            <person name="Braasch I."/>
            <person name="Chalopin D."/>
            <person name="Volff J.N."/>
            <person name="Lesch K.P."/>
            <person name="Bisazza A."/>
            <person name="Minx P."/>
            <person name="Hillier L."/>
            <person name="Wilson R.K."/>
            <person name="Fuerstenberg S."/>
            <person name="Boore J."/>
            <person name="Searle S."/>
            <person name="Postlethwait J.H."/>
            <person name="Warren W.C."/>
        </authorList>
    </citation>
    <scope>NUCLEOTIDE SEQUENCE [LARGE SCALE GENOMIC DNA]</scope>
    <source>
        <strain evidence="6">JP 163 A</strain>
    </source>
</reference>
<feature type="domain" description="K Homology" evidence="4">
    <location>
        <begin position="78"/>
        <end position="148"/>
    </location>
</feature>
<feature type="region of interest" description="Disordered" evidence="3">
    <location>
        <begin position="428"/>
        <end position="448"/>
    </location>
</feature>
<dbReference type="Proteomes" id="UP000002852">
    <property type="component" value="Unassembled WGS sequence"/>
</dbReference>
<accession>A0A3B5QPV0</accession>
<reference evidence="5" key="4">
    <citation type="submission" date="2025-09" db="UniProtKB">
        <authorList>
            <consortium name="Ensembl"/>
        </authorList>
    </citation>
    <scope>IDENTIFICATION</scope>
    <source>
        <strain evidence="5">JP 163 A</strain>
    </source>
</reference>
<dbReference type="GeneTree" id="ENSGT00940000156744"/>
<evidence type="ECO:0000259" key="4">
    <source>
        <dbReference type="SMART" id="SM00322"/>
    </source>
</evidence>
<dbReference type="InterPro" id="IPR004088">
    <property type="entry name" value="KH_dom_type_1"/>
</dbReference>
<dbReference type="InParanoid" id="A0A3B5QPV0"/>
<evidence type="ECO:0000256" key="2">
    <source>
        <dbReference type="PROSITE-ProRule" id="PRU00117"/>
    </source>
</evidence>
<dbReference type="CDD" id="cd22489">
    <property type="entry name" value="KH-I_FUBP3_rpt4"/>
    <property type="match status" value="1"/>
</dbReference>
<dbReference type="PANTHER" id="PTHR10288">
    <property type="entry name" value="KH DOMAIN CONTAINING RNA BINDING PROTEIN"/>
    <property type="match status" value="1"/>
</dbReference>
<dbReference type="Ensembl" id="ENSXMAT00000035731.1">
    <property type="protein sequence ID" value="ENSXMAP00000033143.1"/>
    <property type="gene ID" value="ENSXMAG00000000237.2"/>
</dbReference>